<dbReference type="GO" id="GO:0008289">
    <property type="term" value="F:lipid binding"/>
    <property type="evidence" value="ECO:0007669"/>
    <property type="project" value="InterPro"/>
</dbReference>
<dbReference type="Pfam" id="PF01556">
    <property type="entry name" value="DnaJ_C"/>
    <property type="match status" value="1"/>
</dbReference>
<dbReference type="AlphaFoldDB" id="A0A225B4Z8"/>
<dbReference type="SUPFAM" id="SSF55394">
    <property type="entry name" value="Bactericidal permeability-increasing protein, BPI"/>
    <property type="match status" value="1"/>
</dbReference>
<dbReference type="Gene3D" id="2.10.230.10">
    <property type="entry name" value="Heat shock protein DnaJ, cysteine-rich domain"/>
    <property type="match status" value="1"/>
</dbReference>
<evidence type="ECO:0000313" key="10">
    <source>
        <dbReference type="EMBL" id="OKL60997.1"/>
    </source>
</evidence>
<dbReference type="Pfam" id="PF19343">
    <property type="entry name" value="HAM1_N"/>
    <property type="match status" value="2"/>
</dbReference>
<dbReference type="GO" id="GO:0006457">
    <property type="term" value="P:protein folding"/>
    <property type="evidence" value="ECO:0007669"/>
    <property type="project" value="InterPro"/>
</dbReference>
<dbReference type="GeneID" id="31003424"/>
<dbReference type="Pfam" id="PF00684">
    <property type="entry name" value="DnaJ_CXXCXGXG"/>
    <property type="match status" value="1"/>
</dbReference>
<dbReference type="InterPro" id="IPR008971">
    <property type="entry name" value="HSP40/DnaJ_pept-bd"/>
</dbReference>
<keyword evidence="3 6" id="KW-0863">Zinc-finger</keyword>
<dbReference type="PANTHER" id="PTHR31138:SF4">
    <property type="entry name" value="DUF5923 DOMAIN-CONTAINING PROTEIN"/>
    <property type="match status" value="1"/>
</dbReference>
<keyword evidence="11" id="KW-1185">Reference proteome</keyword>
<dbReference type="InterPro" id="IPR045967">
    <property type="entry name" value="HAM1-like_N"/>
</dbReference>
<evidence type="ECO:0000256" key="6">
    <source>
        <dbReference type="PROSITE-ProRule" id="PRU00546"/>
    </source>
</evidence>
<dbReference type="EMBL" id="LFMY01000004">
    <property type="protein sequence ID" value="OKL60997.1"/>
    <property type="molecule type" value="Genomic_DNA"/>
</dbReference>
<dbReference type="PRINTS" id="PR00625">
    <property type="entry name" value="JDOMAIN"/>
</dbReference>
<keyword evidence="2" id="KW-0677">Repeat</keyword>
<evidence type="ECO:0000256" key="2">
    <source>
        <dbReference type="ARBA" id="ARBA00022737"/>
    </source>
</evidence>
<dbReference type="PROSITE" id="PS50076">
    <property type="entry name" value="DNAJ_2"/>
    <property type="match status" value="1"/>
</dbReference>
<feature type="region of interest" description="Disordered" evidence="7">
    <location>
        <begin position="182"/>
        <end position="213"/>
    </location>
</feature>
<dbReference type="InterPro" id="IPR036410">
    <property type="entry name" value="HSP_DnaJ_Cys-rich_dom_sf"/>
</dbReference>
<dbReference type="GO" id="GO:0008270">
    <property type="term" value="F:zinc ion binding"/>
    <property type="evidence" value="ECO:0007669"/>
    <property type="project" value="UniProtKB-KW"/>
</dbReference>
<dbReference type="CDD" id="cd06257">
    <property type="entry name" value="DnaJ"/>
    <property type="match status" value="1"/>
</dbReference>
<keyword evidence="1 6" id="KW-0479">Metal-binding</keyword>
<dbReference type="SUPFAM" id="SSF46565">
    <property type="entry name" value="Chaperone J-domain"/>
    <property type="match status" value="1"/>
</dbReference>
<feature type="domain" description="CR-type" evidence="9">
    <location>
        <begin position="903"/>
        <end position="985"/>
    </location>
</feature>
<evidence type="ECO:0000256" key="7">
    <source>
        <dbReference type="SAM" id="MobiDB-lite"/>
    </source>
</evidence>
<dbReference type="Proteomes" id="UP000214365">
    <property type="component" value="Unassembled WGS sequence"/>
</dbReference>
<dbReference type="STRING" id="1441469.A0A225B4Z8"/>
<dbReference type="InterPro" id="IPR036869">
    <property type="entry name" value="J_dom_sf"/>
</dbReference>
<dbReference type="CDD" id="cd10747">
    <property type="entry name" value="DnaJ_C"/>
    <property type="match status" value="1"/>
</dbReference>
<feature type="compositionally biased region" description="Basic and acidic residues" evidence="7">
    <location>
        <begin position="191"/>
        <end position="213"/>
    </location>
</feature>
<dbReference type="Gene3D" id="3.15.10.10">
    <property type="entry name" value="Bactericidal permeability-increasing protein, domain 1"/>
    <property type="match status" value="1"/>
</dbReference>
<keyword evidence="5" id="KW-0143">Chaperone</keyword>
<feature type="zinc finger region" description="CR-type" evidence="6">
    <location>
        <begin position="903"/>
        <end position="985"/>
    </location>
</feature>
<sequence length="1177" mass="132675">MSSCCASRRSRADDTEPLLPRYENDDTSRQRQLRQKLHSYQMFKALSEGYMPSTEQVITNLRTLLASDFLNPRSDDVSEQSRQLARDIKTLMRTFIELLREKNRDDQLQEFVWHLSKSRVALDKSALSSQASHVKSQANTQAVGSLLLTNADFRLFVDDVATIGRQVFADTTHTVAEAAHEVAEAAEPSQEELRKVDGAGADDDKHPSKDDLREDLTRIAATTEEGALHAGQTAKESTQQNVSGNQRDALLHRLKQAVLKLRNRNDYSDSVSTLSQLVQRYGAIYANAAEDTASAVSEDLEVNRDLKAAVDRFWTLVQSFGDVEEWKRLEDRFHDVMRHANKDPEFESLLGDVGASLQEMLTDPAFFDSAPERLDKLKEQSKNVGSDTNMRSDVEAFLQQVRRTLRSIPDDPPVAKLNAAAKKIIRDVSNVYNNQASVLVADAAHIFLPILIRSIQYIPIPRLEVSVPEMDLLVENLVLEPGRTVNQSSFFPYKVLVTSKTNMELAKVHSKRAKTAIKTMVNVKLEGLNISASEFGYWIRAHSGLLFRFGDEGIGSFYLDERGIDVSVDLEVGRDRLAHLVTLRGVRVHIHKLNYKINRSRWRILLWLVKPFLKQLIRRTLERKIAEFVVTMVVTINRELVFARERLRAVNIANPQDYATFIRAVLARPKAYANPDIYQRIGAYPPREGVFKDVYTPGSIVKVWRDEAERAQEAIDEGDDTDGLHLTWRNNIFNVNNLKENEKPKEPYSLRVQGAMLPLHFLLVVSVLLLTALCAEDYYRILEVDKSASERDIKRAYRTLSKKYHPDKNPGDESAKKKFVDIAEAYEVLSTSSTRKIYDQYGHEGLEQHKHGGSRGGGGGNDPFDLFSRFFGGGGHFGHGGGHRKGPDMEVKLALPLRDFYTGRELEFSIEKQQICETCEGTGSADGKVETCDRCGGRGLVIQKHMIAPGMYQQVQSHCDKCGGKGKSIKKPCPVCQGQRVVRRASTISATIDPGMGKGTRLTFENEADESPDWVAGDLIVILAEEEPVMGANDAERTDGTFFRRKGKDLFWKEVLSLREAWMGEWTRNLTHLDGHVVQLSRKRGEVVQPLAVETVVGQGMPIYHEGHLHDYDGGEEEDFGNLLVEYTVVLPDQMESGMEKDFRALWQKWRRKNGVDLLQDSGRPVPVVDDGVKDEL</sequence>
<dbReference type="FunFam" id="2.10.230.10:FF:000001">
    <property type="entry name" value="DnaJ subfamily A member 2"/>
    <property type="match status" value="1"/>
</dbReference>
<organism evidence="10 11">
    <name type="scientific">Talaromyces atroroseus</name>
    <dbReference type="NCBI Taxonomy" id="1441469"/>
    <lineage>
        <taxon>Eukaryota</taxon>
        <taxon>Fungi</taxon>
        <taxon>Dikarya</taxon>
        <taxon>Ascomycota</taxon>
        <taxon>Pezizomycotina</taxon>
        <taxon>Eurotiomycetes</taxon>
        <taxon>Eurotiomycetidae</taxon>
        <taxon>Eurotiales</taxon>
        <taxon>Trichocomaceae</taxon>
        <taxon>Talaromyces</taxon>
        <taxon>Talaromyces sect. Trachyspermi</taxon>
    </lineage>
</organism>
<keyword evidence="4 6" id="KW-0862">Zinc</keyword>
<dbReference type="InterPro" id="IPR002939">
    <property type="entry name" value="DnaJ_C"/>
</dbReference>
<dbReference type="GO" id="GO:0031072">
    <property type="term" value="F:heat shock protein binding"/>
    <property type="evidence" value="ECO:0007669"/>
    <property type="project" value="InterPro"/>
</dbReference>
<feature type="region of interest" description="Disordered" evidence="7">
    <location>
        <begin position="1"/>
        <end position="31"/>
    </location>
</feature>
<evidence type="ECO:0000313" key="11">
    <source>
        <dbReference type="Proteomes" id="UP000214365"/>
    </source>
</evidence>
<dbReference type="Gene3D" id="1.10.287.110">
    <property type="entry name" value="DnaJ domain"/>
    <property type="match status" value="1"/>
</dbReference>
<evidence type="ECO:0000259" key="9">
    <source>
        <dbReference type="PROSITE" id="PS51188"/>
    </source>
</evidence>
<dbReference type="RefSeq" id="XP_020121118.1">
    <property type="nucleotide sequence ID" value="XM_020265994.1"/>
</dbReference>
<dbReference type="CDD" id="cd10719">
    <property type="entry name" value="DnaJ_zf"/>
    <property type="match status" value="1"/>
</dbReference>
<dbReference type="OrthoDB" id="5407957at2759"/>
<dbReference type="InterPro" id="IPR001623">
    <property type="entry name" value="DnaJ_domain"/>
</dbReference>
<comment type="caution">
    <text evidence="10">The sequence shown here is derived from an EMBL/GenBank/DDBJ whole genome shotgun (WGS) entry which is preliminary data.</text>
</comment>
<gene>
    <name evidence="10" type="ORF">UA08_03669</name>
</gene>
<evidence type="ECO:0000259" key="8">
    <source>
        <dbReference type="PROSITE" id="PS50076"/>
    </source>
</evidence>
<dbReference type="InterPro" id="IPR001305">
    <property type="entry name" value="HSP_DnaJ_Cys-rich_dom"/>
</dbReference>
<evidence type="ECO:0000256" key="5">
    <source>
        <dbReference type="ARBA" id="ARBA00023186"/>
    </source>
</evidence>
<evidence type="ECO:0000256" key="3">
    <source>
        <dbReference type="ARBA" id="ARBA00022771"/>
    </source>
</evidence>
<reference evidence="10 11" key="1">
    <citation type="submission" date="2015-06" db="EMBL/GenBank/DDBJ databases">
        <title>Talaromyces atroroseus IBT 11181 draft genome.</title>
        <authorList>
            <person name="Rasmussen K.B."/>
            <person name="Rasmussen S."/>
            <person name="Petersen B."/>
            <person name="Sicheritz-Ponten T."/>
            <person name="Mortensen U.H."/>
            <person name="Thrane U."/>
        </authorList>
    </citation>
    <scope>NUCLEOTIDE SEQUENCE [LARGE SCALE GENOMIC DNA]</scope>
    <source>
        <strain evidence="10 11">IBT 11181</strain>
    </source>
</reference>
<dbReference type="InterPro" id="IPR017943">
    <property type="entry name" value="Bactericidal_perm-incr_a/b_dom"/>
</dbReference>
<proteinExistence type="predicted"/>
<dbReference type="Gene3D" id="2.60.260.20">
    <property type="entry name" value="Urease metallochaperone UreE, N-terminal domain"/>
    <property type="match status" value="2"/>
</dbReference>
<dbReference type="Pfam" id="PF00226">
    <property type="entry name" value="DnaJ"/>
    <property type="match status" value="1"/>
</dbReference>
<dbReference type="PANTHER" id="PTHR31138">
    <property type="entry name" value="CHROMOSOME 19, WHOLE GENOME SHOTGUN SEQUENCE"/>
    <property type="match status" value="1"/>
</dbReference>
<feature type="domain" description="J" evidence="8">
    <location>
        <begin position="777"/>
        <end position="842"/>
    </location>
</feature>
<dbReference type="GO" id="GO:0051082">
    <property type="term" value="F:unfolded protein binding"/>
    <property type="evidence" value="ECO:0007669"/>
    <property type="project" value="InterPro"/>
</dbReference>
<evidence type="ECO:0000256" key="1">
    <source>
        <dbReference type="ARBA" id="ARBA00022723"/>
    </source>
</evidence>
<accession>A0A225B4Z8</accession>
<dbReference type="SUPFAM" id="SSF49493">
    <property type="entry name" value="HSP40/DnaJ peptide-binding domain"/>
    <property type="match status" value="2"/>
</dbReference>
<dbReference type="SMART" id="SM00271">
    <property type="entry name" value="DnaJ"/>
    <property type="match status" value="1"/>
</dbReference>
<evidence type="ECO:0000256" key="4">
    <source>
        <dbReference type="ARBA" id="ARBA00022833"/>
    </source>
</evidence>
<protein>
    <submittedName>
        <fullName evidence="10">Uncharacterized protein</fullName>
    </submittedName>
</protein>
<dbReference type="PROSITE" id="PS51188">
    <property type="entry name" value="ZF_CR"/>
    <property type="match status" value="1"/>
</dbReference>
<name>A0A225B4Z8_TALAT</name>
<dbReference type="SUPFAM" id="SSF57938">
    <property type="entry name" value="DnaJ/Hsp40 cysteine-rich domain"/>
    <property type="match status" value="1"/>
</dbReference>